<keyword evidence="1" id="KW-1133">Transmembrane helix</keyword>
<proteinExistence type="predicted"/>
<feature type="transmembrane region" description="Helical" evidence="1">
    <location>
        <begin position="73"/>
        <end position="92"/>
    </location>
</feature>
<keyword evidence="1" id="KW-0472">Membrane</keyword>
<gene>
    <name evidence="2" type="ORF">Athai_05270</name>
</gene>
<accession>A0A7R7DJW0</accession>
<dbReference type="EMBL" id="AP023355">
    <property type="protein sequence ID" value="BCJ33024.1"/>
    <property type="molecule type" value="Genomic_DNA"/>
</dbReference>
<sequence length="101" mass="10493">MTARDALAGALLVNAIPHAIMGIAGKRCMTPLRGPDSGPAANLAWSAANLAGGAVLLATGWRGLDQRTADSRLGWVVVGSFAMTAFGVGYELSRRLRRETA</sequence>
<dbReference type="RefSeq" id="WP_203959980.1">
    <property type="nucleotide sequence ID" value="NZ_AP023355.1"/>
</dbReference>
<name>A0A7R7DJW0_9ACTN</name>
<feature type="transmembrane region" description="Helical" evidence="1">
    <location>
        <begin position="43"/>
        <end position="61"/>
    </location>
</feature>
<evidence type="ECO:0000313" key="3">
    <source>
        <dbReference type="Proteomes" id="UP000611640"/>
    </source>
</evidence>
<evidence type="ECO:0000313" key="2">
    <source>
        <dbReference type="EMBL" id="BCJ33024.1"/>
    </source>
</evidence>
<protein>
    <submittedName>
        <fullName evidence="2">Uncharacterized protein</fullName>
    </submittedName>
</protein>
<organism evidence="2 3">
    <name type="scientific">Actinocatenispora thailandica</name>
    <dbReference type="NCBI Taxonomy" id="227318"/>
    <lineage>
        <taxon>Bacteria</taxon>
        <taxon>Bacillati</taxon>
        <taxon>Actinomycetota</taxon>
        <taxon>Actinomycetes</taxon>
        <taxon>Micromonosporales</taxon>
        <taxon>Micromonosporaceae</taxon>
        <taxon>Actinocatenispora</taxon>
    </lineage>
</organism>
<dbReference type="Proteomes" id="UP000611640">
    <property type="component" value="Chromosome"/>
</dbReference>
<evidence type="ECO:0000256" key="1">
    <source>
        <dbReference type="SAM" id="Phobius"/>
    </source>
</evidence>
<reference evidence="2 3" key="1">
    <citation type="submission" date="2020-08" db="EMBL/GenBank/DDBJ databases">
        <title>Whole genome shotgun sequence of Actinocatenispora thailandica NBRC 105041.</title>
        <authorList>
            <person name="Komaki H."/>
            <person name="Tamura T."/>
        </authorList>
    </citation>
    <scope>NUCLEOTIDE SEQUENCE [LARGE SCALE GENOMIC DNA]</scope>
    <source>
        <strain evidence="2 3">NBRC 105041</strain>
    </source>
</reference>
<dbReference type="KEGG" id="atl:Athai_05270"/>
<keyword evidence="1" id="KW-0812">Transmembrane</keyword>
<feature type="transmembrane region" description="Helical" evidence="1">
    <location>
        <begin position="6"/>
        <end position="23"/>
    </location>
</feature>
<dbReference type="AlphaFoldDB" id="A0A7R7DJW0"/>
<keyword evidence="3" id="KW-1185">Reference proteome</keyword>